<keyword evidence="2" id="KW-1185">Reference proteome</keyword>
<reference evidence="2" key="1">
    <citation type="submission" date="2016-12" db="EMBL/GenBank/DDBJ databases">
        <authorList>
            <person name="Brunel B."/>
        </authorList>
    </citation>
    <scope>NUCLEOTIDE SEQUENCE [LARGE SCALE GENOMIC DNA]</scope>
</reference>
<dbReference type="Proteomes" id="UP000245698">
    <property type="component" value="Unassembled WGS sequence"/>
</dbReference>
<proteinExistence type="predicted"/>
<dbReference type="EMBL" id="FUIG01000018">
    <property type="protein sequence ID" value="SJM29972.1"/>
    <property type="molecule type" value="Genomic_DNA"/>
</dbReference>
<accession>A0A2P9AFP9</accession>
<dbReference type="AlphaFoldDB" id="A0A2P9AFP9"/>
<organism evidence="1 2">
    <name type="scientific">Mesorhizobium delmotii</name>
    <dbReference type="NCBI Taxonomy" id="1631247"/>
    <lineage>
        <taxon>Bacteria</taxon>
        <taxon>Pseudomonadati</taxon>
        <taxon>Pseudomonadota</taxon>
        <taxon>Alphaproteobacteria</taxon>
        <taxon>Hyphomicrobiales</taxon>
        <taxon>Phyllobacteriaceae</taxon>
        <taxon>Mesorhizobium</taxon>
    </lineage>
</organism>
<sequence length="102" mass="10871">MALTKNDARLIVGMAARGDKHHDMAAYFGENQARIAEVLSGEMFGHVEAAPAAELPPKGAPGIKGRRVYAHLEKALAALDAGNIDEAKETLAAGAKRWNLHE</sequence>
<protein>
    <submittedName>
        <fullName evidence="1">Uncharacterized protein</fullName>
    </submittedName>
</protein>
<evidence type="ECO:0000313" key="2">
    <source>
        <dbReference type="Proteomes" id="UP000245698"/>
    </source>
</evidence>
<dbReference type="RefSeq" id="WP_123147527.1">
    <property type="nucleotide sequence ID" value="NZ_FUIG01000018.1"/>
</dbReference>
<evidence type="ECO:0000313" key="1">
    <source>
        <dbReference type="EMBL" id="SJM29972.1"/>
    </source>
</evidence>
<gene>
    <name evidence="1" type="ORF">BQ8482_120027</name>
</gene>
<name>A0A2P9AFP9_9HYPH</name>